<dbReference type="EMBL" id="CAEZTT010000109">
    <property type="protein sequence ID" value="CAB4580756.1"/>
    <property type="molecule type" value="Genomic_DNA"/>
</dbReference>
<accession>A0A6J6EXB4</accession>
<name>A0A6J6EXB4_9ZZZZ</name>
<protein>
    <submittedName>
        <fullName evidence="1">Unannotated protein</fullName>
    </submittedName>
</protein>
<proteinExistence type="predicted"/>
<organism evidence="1">
    <name type="scientific">freshwater metagenome</name>
    <dbReference type="NCBI Taxonomy" id="449393"/>
    <lineage>
        <taxon>unclassified sequences</taxon>
        <taxon>metagenomes</taxon>
        <taxon>ecological metagenomes</taxon>
    </lineage>
</organism>
<evidence type="ECO:0000313" key="1">
    <source>
        <dbReference type="EMBL" id="CAB4580756.1"/>
    </source>
</evidence>
<reference evidence="1" key="1">
    <citation type="submission" date="2020-05" db="EMBL/GenBank/DDBJ databases">
        <authorList>
            <person name="Chiriac C."/>
            <person name="Salcher M."/>
            <person name="Ghai R."/>
            <person name="Kavagutti S V."/>
        </authorList>
    </citation>
    <scope>NUCLEOTIDE SEQUENCE</scope>
</reference>
<dbReference type="AlphaFoldDB" id="A0A6J6EXB4"/>
<gene>
    <name evidence="1" type="ORF">UFOPK1726_00904</name>
</gene>
<sequence length="39" mass="4347">MTLRDHELKGAGWAPFSKGYSYVSELGHQAEVKNGRRAV</sequence>